<evidence type="ECO:0000313" key="3">
    <source>
        <dbReference type="EMBL" id="MFD2830607.1"/>
    </source>
</evidence>
<dbReference type="InterPro" id="IPR011051">
    <property type="entry name" value="RmlC_Cupin_sf"/>
</dbReference>
<dbReference type="InterPro" id="IPR014710">
    <property type="entry name" value="RmlC-like_jellyroll"/>
</dbReference>
<organism evidence="3 4">
    <name type="scientific">Corticicoccus populi</name>
    <dbReference type="NCBI Taxonomy" id="1812821"/>
    <lineage>
        <taxon>Bacteria</taxon>
        <taxon>Bacillati</taxon>
        <taxon>Bacillota</taxon>
        <taxon>Bacilli</taxon>
        <taxon>Bacillales</taxon>
        <taxon>Staphylococcaceae</taxon>
        <taxon>Corticicoccus</taxon>
    </lineage>
</organism>
<keyword evidence="4" id="KW-1185">Reference proteome</keyword>
<evidence type="ECO:0000313" key="4">
    <source>
        <dbReference type="Proteomes" id="UP001597519"/>
    </source>
</evidence>
<keyword evidence="1" id="KW-0479">Metal-binding</keyword>
<dbReference type="InterPro" id="IPR013096">
    <property type="entry name" value="Cupin_2"/>
</dbReference>
<sequence>MIFNNEEIIEIENLYGGTGRTKIYKHITENKIERMKMFANVTLEAGASIGYHQHTDDSEIYHIISGSGLFTDADESEKTVTPGDCCVIEKGQSHGIENTGDCVLEFIAVVF</sequence>
<feature type="domain" description="Cupin type-2" evidence="2">
    <location>
        <begin position="41"/>
        <end position="109"/>
    </location>
</feature>
<gene>
    <name evidence="3" type="ORF">ACFSX4_09045</name>
</gene>
<accession>A0ABW5WVT4</accession>
<proteinExistence type="predicted"/>
<dbReference type="RefSeq" id="WP_377773802.1">
    <property type="nucleotide sequence ID" value="NZ_JBHUOQ010000003.1"/>
</dbReference>
<dbReference type="PANTHER" id="PTHR35848">
    <property type="entry name" value="OXALATE-BINDING PROTEIN"/>
    <property type="match status" value="1"/>
</dbReference>
<name>A0ABW5WVT4_9STAP</name>
<evidence type="ECO:0000256" key="1">
    <source>
        <dbReference type="ARBA" id="ARBA00022723"/>
    </source>
</evidence>
<evidence type="ECO:0000259" key="2">
    <source>
        <dbReference type="Pfam" id="PF07883"/>
    </source>
</evidence>
<dbReference type="CDD" id="cd02221">
    <property type="entry name" value="cupin_TM1287-like"/>
    <property type="match status" value="1"/>
</dbReference>
<dbReference type="Proteomes" id="UP001597519">
    <property type="component" value="Unassembled WGS sequence"/>
</dbReference>
<reference evidence="4" key="1">
    <citation type="journal article" date="2019" name="Int. J. Syst. Evol. Microbiol.">
        <title>The Global Catalogue of Microorganisms (GCM) 10K type strain sequencing project: providing services to taxonomists for standard genome sequencing and annotation.</title>
        <authorList>
            <consortium name="The Broad Institute Genomics Platform"/>
            <consortium name="The Broad Institute Genome Sequencing Center for Infectious Disease"/>
            <person name="Wu L."/>
            <person name="Ma J."/>
        </authorList>
    </citation>
    <scope>NUCLEOTIDE SEQUENCE [LARGE SCALE GENOMIC DNA]</scope>
    <source>
        <strain evidence="4">KCTC 33575</strain>
    </source>
</reference>
<dbReference type="PANTHER" id="PTHR35848:SF6">
    <property type="entry name" value="CUPIN TYPE-2 DOMAIN-CONTAINING PROTEIN"/>
    <property type="match status" value="1"/>
</dbReference>
<protein>
    <submittedName>
        <fullName evidence="3">Cupin domain-containing protein</fullName>
    </submittedName>
</protein>
<dbReference type="SUPFAM" id="SSF51182">
    <property type="entry name" value="RmlC-like cupins"/>
    <property type="match status" value="1"/>
</dbReference>
<comment type="caution">
    <text evidence="3">The sequence shown here is derived from an EMBL/GenBank/DDBJ whole genome shotgun (WGS) entry which is preliminary data.</text>
</comment>
<dbReference type="Pfam" id="PF07883">
    <property type="entry name" value="Cupin_2"/>
    <property type="match status" value="1"/>
</dbReference>
<dbReference type="EMBL" id="JBHUOQ010000003">
    <property type="protein sequence ID" value="MFD2830607.1"/>
    <property type="molecule type" value="Genomic_DNA"/>
</dbReference>
<dbReference type="Gene3D" id="2.60.120.10">
    <property type="entry name" value="Jelly Rolls"/>
    <property type="match status" value="1"/>
</dbReference>
<dbReference type="InterPro" id="IPR051610">
    <property type="entry name" value="GPI/OXD"/>
</dbReference>